<sequence>MNLILGDVLTITSLLPKNKMTGGMAPVNVCKQTKATQCIVLRVKRR</sequence>
<gene>
    <name evidence="1" type="ORF">B0I18_101547</name>
</gene>
<protein>
    <submittedName>
        <fullName evidence="1">Uncharacterized protein</fullName>
    </submittedName>
</protein>
<organism evidence="1 2">
    <name type="scientific">Taibaiella chishuiensis</name>
    <dbReference type="NCBI Taxonomy" id="1434707"/>
    <lineage>
        <taxon>Bacteria</taxon>
        <taxon>Pseudomonadati</taxon>
        <taxon>Bacteroidota</taxon>
        <taxon>Chitinophagia</taxon>
        <taxon>Chitinophagales</taxon>
        <taxon>Chitinophagaceae</taxon>
        <taxon>Taibaiella</taxon>
    </lineage>
</organism>
<comment type="caution">
    <text evidence="1">The sequence shown here is derived from an EMBL/GenBank/DDBJ whole genome shotgun (WGS) entry which is preliminary data.</text>
</comment>
<dbReference type="AlphaFoldDB" id="A0A2P8DAZ2"/>
<dbReference type="EMBL" id="PYGD01000001">
    <property type="protein sequence ID" value="PSK94392.1"/>
    <property type="molecule type" value="Genomic_DNA"/>
</dbReference>
<proteinExistence type="predicted"/>
<evidence type="ECO:0000313" key="2">
    <source>
        <dbReference type="Proteomes" id="UP000240572"/>
    </source>
</evidence>
<accession>A0A2P8DAZ2</accession>
<keyword evidence="2" id="KW-1185">Reference proteome</keyword>
<name>A0A2P8DAZ2_9BACT</name>
<reference evidence="1 2" key="1">
    <citation type="submission" date="2018-03" db="EMBL/GenBank/DDBJ databases">
        <title>Genomic Encyclopedia of Type Strains, Phase III (KMG-III): the genomes of soil and plant-associated and newly described type strains.</title>
        <authorList>
            <person name="Whitman W."/>
        </authorList>
    </citation>
    <scope>NUCLEOTIDE SEQUENCE [LARGE SCALE GENOMIC DNA]</scope>
    <source>
        <strain evidence="1 2">CGMCC 1.12700</strain>
    </source>
</reference>
<dbReference type="Proteomes" id="UP000240572">
    <property type="component" value="Unassembled WGS sequence"/>
</dbReference>
<evidence type="ECO:0000313" key="1">
    <source>
        <dbReference type="EMBL" id="PSK94392.1"/>
    </source>
</evidence>